<dbReference type="PROSITE" id="PS51257">
    <property type="entry name" value="PROKAR_LIPOPROTEIN"/>
    <property type="match status" value="1"/>
</dbReference>
<reference evidence="7" key="1">
    <citation type="submission" date="2018-02" db="EMBL/GenBank/DDBJ databases">
        <authorList>
            <person name="Kim S.-K."/>
            <person name="Jung H.-I."/>
            <person name="Lee S.-W."/>
        </authorList>
    </citation>
    <scope>NUCLEOTIDE SEQUENCE</scope>
    <source>
        <strain evidence="7">SK3146</strain>
    </source>
</reference>
<sequence length="447" mass="49342">MKKHTYALAGTLLLLGSVLAGCSGSAPAADTPASSGTATGSGSAAAVVDKPVELYFYHNGNITEEQFQTMYGNYMKEKLPNVTAKFVPKDKNVSLAEMISSGTTKIDIFIDSIGQIGLKGSLLDIGLNQDLTDLVKKHNVDLNRFEPTTLEAIQVMGGLYGLPISNSALVLMYNKDIFDKFGVAYPKDGMTWDDLADMARKLTRSEGGTQYVGYTTSINHFLRLNPLSLANIDPAAKTAALETDDWKKLIQETLVKPMQVEGYNQVLNDLQKQWYKIPYLDEFSKTRNVAMFSFMYGDYSWAKDMNWDVAALPTFADKPKIGSQAYPSYMFVTSTSEHKDEAMEVIKLFISDDYQSQLSKTGGITILKDEAIKQQFGSETPLKDKNIKNAVFYNAFAPAAPKTRFDTYVEDGIRGQITPLLLGETDLNTALRTAQEGINKKIEADTQ</sequence>
<dbReference type="EMBL" id="CP027059">
    <property type="protein sequence ID" value="UQZ81427.1"/>
    <property type="molecule type" value="Genomic_DNA"/>
</dbReference>
<dbReference type="InterPro" id="IPR006059">
    <property type="entry name" value="SBP"/>
</dbReference>
<evidence type="ECO:0000313" key="7">
    <source>
        <dbReference type="EMBL" id="UQZ81427.1"/>
    </source>
</evidence>
<dbReference type="PROSITE" id="PS01037">
    <property type="entry name" value="SBP_BACTERIAL_1"/>
    <property type="match status" value="1"/>
</dbReference>
<dbReference type="Gene3D" id="3.40.190.10">
    <property type="entry name" value="Periplasmic binding protein-like II"/>
    <property type="match status" value="1"/>
</dbReference>
<dbReference type="InterPro" id="IPR050490">
    <property type="entry name" value="Bact_solute-bd_prot1"/>
</dbReference>
<evidence type="ECO:0000256" key="1">
    <source>
        <dbReference type="ARBA" id="ARBA00004196"/>
    </source>
</evidence>
<dbReference type="PANTHER" id="PTHR43649:SF31">
    <property type="entry name" value="SN-GLYCEROL-3-PHOSPHATE-BINDING PERIPLASMIC PROTEIN UGPB"/>
    <property type="match status" value="1"/>
</dbReference>
<keyword evidence="3" id="KW-0813">Transport</keyword>
<evidence type="ECO:0000256" key="6">
    <source>
        <dbReference type="SAM" id="SignalP"/>
    </source>
</evidence>
<protein>
    <submittedName>
        <fullName evidence="7">Glycerol-3-phosphate transporter periplasmic binding protein</fullName>
    </submittedName>
</protein>
<keyword evidence="4 6" id="KW-0732">Signal</keyword>
<organism evidence="7 8">
    <name type="scientific">Paenibacillus konkukensis</name>
    <dbReference type="NCBI Taxonomy" id="2020716"/>
    <lineage>
        <taxon>Bacteria</taxon>
        <taxon>Bacillati</taxon>
        <taxon>Bacillota</taxon>
        <taxon>Bacilli</taxon>
        <taxon>Bacillales</taxon>
        <taxon>Paenibacillaceae</taxon>
        <taxon>Paenibacillus</taxon>
    </lineage>
</organism>
<accession>A0ABY4RJ44</accession>
<feature type="signal peptide" evidence="6">
    <location>
        <begin position="1"/>
        <end position="28"/>
    </location>
</feature>
<dbReference type="PANTHER" id="PTHR43649">
    <property type="entry name" value="ARABINOSE-BINDING PROTEIN-RELATED"/>
    <property type="match status" value="1"/>
</dbReference>
<evidence type="ECO:0000256" key="4">
    <source>
        <dbReference type="ARBA" id="ARBA00022729"/>
    </source>
</evidence>
<comment type="similarity">
    <text evidence="2">Belongs to the bacterial solute-binding protein 1 family.</text>
</comment>
<dbReference type="SUPFAM" id="SSF53850">
    <property type="entry name" value="Periplasmic binding protein-like II"/>
    <property type="match status" value="1"/>
</dbReference>
<proteinExistence type="inferred from homology"/>
<evidence type="ECO:0000256" key="3">
    <source>
        <dbReference type="ARBA" id="ARBA00022448"/>
    </source>
</evidence>
<feature type="chain" id="PRO_5046918761" evidence="6">
    <location>
        <begin position="29"/>
        <end position="447"/>
    </location>
</feature>
<keyword evidence="5" id="KW-0574">Periplasm</keyword>
<dbReference type="InterPro" id="IPR006061">
    <property type="entry name" value="SBP_1_CS"/>
</dbReference>
<evidence type="ECO:0000256" key="5">
    <source>
        <dbReference type="ARBA" id="ARBA00022764"/>
    </source>
</evidence>
<name>A0ABY4RJ44_9BACL</name>
<dbReference type="Proteomes" id="UP001057134">
    <property type="component" value="Chromosome"/>
</dbReference>
<evidence type="ECO:0000313" key="8">
    <source>
        <dbReference type="Proteomes" id="UP001057134"/>
    </source>
</evidence>
<comment type="subcellular location">
    <subcellularLocation>
        <location evidence="1">Cell envelope</location>
    </subcellularLocation>
</comment>
<dbReference type="RefSeq" id="WP_249863665.1">
    <property type="nucleotide sequence ID" value="NZ_CP027059.1"/>
</dbReference>
<evidence type="ECO:0000256" key="2">
    <source>
        <dbReference type="ARBA" id="ARBA00008520"/>
    </source>
</evidence>
<gene>
    <name evidence="7" type="ORF">SK3146_00583</name>
</gene>
<dbReference type="Pfam" id="PF01547">
    <property type="entry name" value="SBP_bac_1"/>
    <property type="match status" value="1"/>
</dbReference>
<reference evidence="7" key="2">
    <citation type="journal article" date="2021" name="J Anim Sci Technol">
        <title>Complete genome sequence of Paenibacillus konkukensis sp. nov. SK3146 as a potential probiotic strain.</title>
        <authorList>
            <person name="Jung H.I."/>
            <person name="Park S."/>
            <person name="Niu K.M."/>
            <person name="Lee S.W."/>
            <person name="Kothari D."/>
            <person name="Yi K.J."/>
            <person name="Kim S.K."/>
        </authorList>
    </citation>
    <scope>NUCLEOTIDE SEQUENCE</scope>
    <source>
        <strain evidence="7">SK3146</strain>
    </source>
</reference>
<keyword evidence="8" id="KW-1185">Reference proteome</keyword>